<evidence type="ECO:0000313" key="1">
    <source>
        <dbReference type="EMBL" id="SDE07284.1"/>
    </source>
</evidence>
<sequence>MENQYCKVGSVTPMTANRNVISLLEYQYQNFLEKAGNLEYTDAKLVEFFEQKAKKIQKILENMMK</sequence>
<dbReference type="EMBL" id="FNAO01000003">
    <property type="protein sequence ID" value="SDE07284.1"/>
    <property type="molecule type" value="Genomic_DNA"/>
</dbReference>
<reference evidence="1 2" key="1">
    <citation type="submission" date="2016-10" db="EMBL/GenBank/DDBJ databases">
        <authorList>
            <person name="de Groot N.N."/>
        </authorList>
    </citation>
    <scope>NUCLEOTIDE SEQUENCE [LARGE SCALE GENOMIC DNA]</scope>
    <source>
        <strain evidence="1 2">DSM 23421</strain>
    </source>
</reference>
<dbReference type="OrthoDB" id="1453538at2"/>
<organism evidence="1 2">
    <name type="scientific">Pricia antarctica</name>
    <dbReference type="NCBI Taxonomy" id="641691"/>
    <lineage>
        <taxon>Bacteria</taxon>
        <taxon>Pseudomonadati</taxon>
        <taxon>Bacteroidota</taxon>
        <taxon>Flavobacteriia</taxon>
        <taxon>Flavobacteriales</taxon>
        <taxon>Flavobacteriaceae</taxon>
        <taxon>Pricia</taxon>
    </lineage>
</organism>
<dbReference type="Proteomes" id="UP000199109">
    <property type="component" value="Unassembled WGS sequence"/>
</dbReference>
<keyword evidence="2" id="KW-1185">Reference proteome</keyword>
<gene>
    <name evidence="1" type="ORF">SAMN05421636_103144</name>
</gene>
<accession>A0A1G6ZX82</accession>
<dbReference type="RefSeq" id="WP_091866762.1">
    <property type="nucleotide sequence ID" value="NZ_FNAO01000003.1"/>
</dbReference>
<proteinExistence type="predicted"/>
<name>A0A1G6ZX82_9FLAO</name>
<protein>
    <submittedName>
        <fullName evidence="1">Uncharacterized protein</fullName>
    </submittedName>
</protein>
<evidence type="ECO:0000313" key="2">
    <source>
        <dbReference type="Proteomes" id="UP000199109"/>
    </source>
</evidence>
<dbReference type="AlphaFoldDB" id="A0A1G6ZX82"/>